<feature type="compositionally biased region" description="Gly residues" evidence="2">
    <location>
        <begin position="1246"/>
        <end position="1255"/>
    </location>
</feature>
<evidence type="ECO:0000313" key="5">
    <source>
        <dbReference type="Proteomes" id="UP000078512"/>
    </source>
</evidence>
<protein>
    <recommendedName>
        <fullName evidence="3">K Homology domain-containing protein</fullName>
    </recommendedName>
</protein>
<feature type="compositionally biased region" description="Polar residues" evidence="2">
    <location>
        <begin position="803"/>
        <end position="815"/>
    </location>
</feature>
<dbReference type="CDD" id="cd00105">
    <property type="entry name" value="KH-I"/>
    <property type="match status" value="1"/>
</dbReference>
<feature type="region of interest" description="Disordered" evidence="2">
    <location>
        <begin position="1285"/>
        <end position="1325"/>
    </location>
</feature>
<dbReference type="EMBL" id="KV442059">
    <property type="protein sequence ID" value="OAQ27244.1"/>
    <property type="molecule type" value="Genomic_DNA"/>
</dbReference>
<dbReference type="GO" id="GO:0003723">
    <property type="term" value="F:RNA binding"/>
    <property type="evidence" value="ECO:0007669"/>
    <property type="project" value="UniProtKB-UniRule"/>
</dbReference>
<dbReference type="OrthoDB" id="271862at2759"/>
<feature type="compositionally biased region" description="Acidic residues" evidence="2">
    <location>
        <begin position="1263"/>
        <end position="1272"/>
    </location>
</feature>
<dbReference type="STRING" id="1314771.A0A197JSE9"/>
<dbReference type="InterPro" id="IPR056553">
    <property type="entry name" value="KH_Mug60-KHD4"/>
</dbReference>
<dbReference type="GO" id="GO:0031124">
    <property type="term" value="P:mRNA 3'-end processing"/>
    <property type="evidence" value="ECO:0007669"/>
    <property type="project" value="TreeGrafter"/>
</dbReference>
<dbReference type="PROSITE" id="PS50084">
    <property type="entry name" value="KH_TYPE_1"/>
    <property type="match status" value="2"/>
</dbReference>
<dbReference type="SUPFAM" id="SSF54791">
    <property type="entry name" value="Eukaryotic type KH-domain (KH-domain type I)"/>
    <property type="match status" value="4"/>
</dbReference>
<sequence length="1581" mass="170382">MAENTILSLCFPCPTPAQAQPGGPVDEVMTTAFQQLCLDIGHSHHCQAILDVAINTTQAKKRLSIETHQSVYNVTITGAYQNVMSARGAFMRSNPLKPRLSIKISKASITADPYIHPGSSSPNETASNQLESSLEQPTTDVNPYTQQQQTEDTTATTSPTANGSSLPASPNKLTPASTSTSVAPNSIPLPAATATTSSFSSYLTVLPKFKSQVDLISSTTRTTISLVSSQFHALPSAKSVVAAHARQEMVELLVSGSWENAEAARLLLLVAIDSLQPGSVQEKVQIELKYQNMVGGRKREDLQELMAKTRTSIYMASPFAQTTNKSGSPVDPRYNDVYITGEPSKVQIVKDVLSRTYSRVQAAAPACTRQVNIASRKLDWMMLSHRDKLRSIMIDNASFIAFPPLGASHPIIFVYGESRVNVERTIRTVMQLSSQFHSGSINLLSPVRENLTAIPLSPTNALSPIANISKLVSQASGAEVEFRNNGFYIFGNEIQTRIAVQFLTDIDFIKTLHYEVKFSVELANEHREFISGKKNGKINRIMKATGAKIKFDPCNEYNFYVDLSSTIAVKAVEALALLQEELPAEISFYVPETYHKRIIGVGGKNIQRIMKKFGVYVKFSNSEEFANLGGYFDNLDNVVARTPSKNAMNLDNLKHAVMELVNPKDKDFVHHSLSIPKHYHLSLLSDHAKALAELQEVTNATVRFPEKETGSDVVWVSGPESLIQQATSMLLSLVDEQYVYPVPFSEAMDRVLLKPEFKVDVLDRMRNEWNITLVPPAIREVTTTGGQTEERHTPESKAPSPAVSISSRQGASESPKSGELGVEATGELARSLSSLTDSDDDDDDSEEDDHVFIFKYSRNNEDYLQSAKELLVQFLIDNQIEVYDDEIRIQRPRSDSFAEAFPHFNSKILSSVAGGDLPTPAPTFLNYSLFENAGNAFETLSRAPGTGQGVPNPNVPAGSMVAPDIRALFSHGPAQGLPPLASSPPRWPEQHSRQLTSLPGSSSGMNSTARSAPSFTPSHPSHTHPSQNQQQQNQSPSFNRLTSLPIDPWGSPGKQAPSTPGYTGSIGQFRTPPPGIGNVGANNTFYSPSSGQSQQNAIFSPEGPYGGVMFQTPGSTVSSNQLYSNNNSPVQGVSSNVGNFASMMNQHQTPHHQPSPQRPYSGSSGSRDSMQFLDEKLGSSPAFGTGYGPTLNSGNNSNRYQQQQTNGQGYQGSSAFGQSLQYPQQRQRHSSHNSTTSSHHTMFLGPIGGGLGSTGGSVNSDDISTEDESDEPFDEMRNRYHRSYHHTPQYQPPSQQQGIHGGVGGGGGGMFGSQPPMSSVLANRRGSVPSMGSMYSNQLLYRPSSPQHHSHQHYQLHHQQAVTPPPPHNVVRLSNSTSDLYGRKSLISAMARHSLNDTTSISGTYTGNNSGFNSPSRGTPVSGSGAPGSLVGFNPGFGASGNGYNERDLFSSGLGGIIGGGTISHSHSHGHSSPFNHHTHTNLSNQINGSSGGYQQSSNAYDFINGGGIGSGVGTLGGELVGGGISGGSGGGHVVGSSALMGSTLSASALPFLAESALDRSGHHQPQQQQQEQRMVGTWDH</sequence>
<name>A0A197JSE9_9FUNG</name>
<evidence type="ECO:0000256" key="1">
    <source>
        <dbReference type="PROSITE-ProRule" id="PRU00117"/>
    </source>
</evidence>
<feature type="compositionally biased region" description="Polar residues" evidence="2">
    <location>
        <begin position="161"/>
        <end position="184"/>
    </location>
</feature>
<feature type="domain" description="K Homology" evidence="3">
    <location>
        <begin position="514"/>
        <end position="580"/>
    </location>
</feature>
<feature type="region of interest" description="Disordered" evidence="2">
    <location>
        <begin position="1402"/>
        <end position="1427"/>
    </location>
</feature>
<dbReference type="GO" id="GO:0000993">
    <property type="term" value="F:RNA polymerase II complex binding"/>
    <property type="evidence" value="ECO:0007669"/>
    <property type="project" value="TreeGrafter"/>
</dbReference>
<gene>
    <name evidence="4" type="ORF">K457DRAFT_898049</name>
</gene>
<feature type="compositionally biased region" description="Polar residues" evidence="2">
    <location>
        <begin position="1190"/>
        <end position="1199"/>
    </location>
</feature>
<feature type="compositionally biased region" description="Gly residues" evidence="2">
    <location>
        <begin position="1299"/>
        <end position="1311"/>
    </location>
</feature>
<feature type="region of interest" description="Disordered" evidence="2">
    <location>
        <begin position="1462"/>
        <end position="1494"/>
    </location>
</feature>
<dbReference type="Pfam" id="PF24563">
    <property type="entry name" value="KH_Mug60-KHD4"/>
    <property type="match status" value="1"/>
</dbReference>
<feature type="compositionally biased region" description="Low complexity" evidence="2">
    <location>
        <begin position="1200"/>
        <end position="1212"/>
    </location>
</feature>
<feature type="domain" description="K Homology" evidence="3">
    <location>
        <begin position="278"/>
        <end position="358"/>
    </location>
</feature>
<keyword evidence="1" id="KW-0694">RNA-binding</keyword>
<proteinExistence type="predicted"/>
<dbReference type="InterPro" id="IPR004088">
    <property type="entry name" value="KH_dom_type_1"/>
</dbReference>
<evidence type="ECO:0000259" key="3">
    <source>
        <dbReference type="SMART" id="SM00322"/>
    </source>
</evidence>
<feature type="compositionally biased region" description="Low complexity" evidence="2">
    <location>
        <begin position="1146"/>
        <end position="1159"/>
    </location>
</feature>
<feature type="compositionally biased region" description="Polar residues" evidence="2">
    <location>
        <begin position="1056"/>
        <end position="1068"/>
    </location>
</feature>
<feature type="compositionally biased region" description="Polar residues" evidence="2">
    <location>
        <begin position="1213"/>
        <end position="1225"/>
    </location>
</feature>
<feature type="region of interest" description="Disordered" evidence="2">
    <location>
        <begin position="783"/>
        <end position="822"/>
    </location>
</feature>
<keyword evidence="5" id="KW-1185">Reference proteome</keyword>
<feature type="region of interest" description="Disordered" evidence="2">
    <location>
        <begin position="970"/>
        <end position="1098"/>
    </location>
</feature>
<dbReference type="InterPro" id="IPR036612">
    <property type="entry name" value="KH_dom_type_1_sf"/>
</dbReference>
<feature type="region of interest" description="Disordered" evidence="2">
    <location>
        <begin position="1145"/>
        <end position="1272"/>
    </location>
</feature>
<feature type="compositionally biased region" description="Low complexity" evidence="2">
    <location>
        <begin position="1484"/>
        <end position="1494"/>
    </location>
</feature>
<reference evidence="4 5" key="1">
    <citation type="submission" date="2016-05" db="EMBL/GenBank/DDBJ databases">
        <title>Genome sequencing reveals origins of a unique bacterial endosymbiosis in the earliest lineages of terrestrial Fungi.</title>
        <authorList>
            <consortium name="DOE Joint Genome Institute"/>
            <person name="Uehling J."/>
            <person name="Gryganskyi A."/>
            <person name="Hameed K."/>
            <person name="Tschaplinski T."/>
            <person name="Misztal P."/>
            <person name="Wu S."/>
            <person name="Desiro A."/>
            <person name="Vande Pol N."/>
            <person name="Du Z.-Y."/>
            <person name="Zienkiewicz A."/>
            <person name="Zienkiewicz K."/>
            <person name="Morin E."/>
            <person name="Tisserant E."/>
            <person name="Splivallo R."/>
            <person name="Hainaut M."/>
            <person name="Henrissat B."/>
            <person name="Ohm R."/>
            <person name="Kuo A."/>
            <person name="Yan J."/>
            <person name="Lipzen A."/>
            <person name="Nolan M."/>
            <person name="Labutti K."/>
            <person name="Barry K."/>
            <person name="Goldstein A."/>
            <person name="Labbe J."/>
            <person name="Schadt C."/>
            <person name="Tuskan G."/>
            <person name="Grigoriev I."/>
            <person name="Martin F."/>
            <person name="Vilgalys R."/>
            <person name="Bonito G."/>
        </authorList>
    </citation>
    <scope>NUCLEOTIDE SEQUENCE [LARGE SCALE GENOMIC DNA]</scope>
    <source>
        <strain evidence="4 5">AG-77</strain>
    </source>
</reference>
<dbReference type="CDD" id="cd22453">
    <property type="entry name" value="KH-I_MUG60_like"/>
    <property type="match status" value="1"/>
</dbReference>
<feature type="compositionally biased region" description="Polar residues" evidence="2">
    <location>
        <begin position="118"/>
        <end position="144"/>
    </location>
</feature>
<feature type="domain" description="K Homology" evidence="3">
    <location>
        <begin position="582"/>
        <end position="662"/>
    </location>
</feature>
<feature type="region of interest" description="Disordered" evidence="2">
    <location>
        <begin position="113"/>
        <end position="185"/>
    </location>
</feature>
<feature type="compositionally biased region" description="Polar residues" evidence="2">
    <location>
        <begin position="993"/>
        <end position="1011"/>
    </location>
</feature>
<feature type="compositionally biased region" description="Low complexity" evidence="2">
    <location>
        <begin position="145"/>
        <end position="160"/>
    </location>
</feature>
<dbReference type="PANTHER" id="PTHR12460">
    <property type="entry name" value="CYCLIN-DEPENDENT KINASE INHIBITOR-RELATED PROTEIN"/>
    <property type="match status" value="1"/>
</dbReference>
<evidence type="ECO:0000313" key="4">
    <source>
        <dbReference type="EMBL" id="OAQ27244.1"/>
    </source>
</evidence>
<dbReference type="SMART" id="SM00322">
    <property type="entry name" value="KH"/>
    <property type="match status" value="4"/>
</dbReference>
<feature type="compositionally biased region" description="Polar residues" evidence="2">
    <location>
        <begin position="1160"/>
        <end position="1169"/>
    </location>
</feature>
<dbReference type="Proteomes" id="UP000078512">
    <property type="component" value="Unassembled WGS sequence"/>
</dbReference>
<feature type="domain" description="K Homology" evidence="3">
    <location>
        <begin position="667"/>
        <end position="735"/>
    </location>
</feature>
<feature type="compositionally biased region" description="Low complexity" evidence="2">
    <location>
        <begin position="1232"/>
        <end position="1241"/>
    </location>
</feature>
<dbReference type="Gene3D" id="3.30.1370.10">
    <property type="entry name" value="K Homology domain, type 1"/>
    <property type="match status" value="3"/>
</dbReference>
<feature type="region of interest" description="Disordered" evidence="2">
    <location>
        <begin position="1559"/>
        <end position="1581"/>
    </location>
</feature>
<feature type="compositionally biased region" description="Polar residues" evidence="2">
    <location>
        <begin position="1080"/>
        <end position="1098"/>
    </location>
</feature>
<feature type="compositionally biased region" description="Low complexity" evidence="2">
    <location>
        <begin position="1013"/>
        <end position="1039"/>
    </location>
</feature>
<organism evidence="4 5">
    <name type="scientific">Linnemannia elongata AG-77</name>
    <dbReference type="NCBI Taxonomy" id="1314771"/>
    <lineage>
        <taxon>Eukaryota</taxon>
        <taxon>Fungi</taxon>
        <taxon>Fungi incertae sedis</taxon>
        <taxon>Mucoromycota</taxon>
        <taxon>Mortierellomycotina</taxon>
        <taxon>Mortierellomycetes</taxon>
        <taxon>Mortierellales</taxon>
        <taxon>Mortierellaceae</taxon>
        <taxon>Linnemannia</taxon>
    </lineage>
</organism>
<dbReference type="InterPro" id="IPR004087">
    <property type="entry name" value="KH_dom"/>
</dbReference>
<evidence type="ECO:0000256" key="2">
    <source>
        <dbReference type="SAM" id="MobiDB-lite"/>
    </source>
</evidence>
<feature type="compositionally biased region" description="Polar residues" evidence="2">
    <location>
        <begin position="1402"/>
        <end position="1422"/>
    </location>
</feature>
<dbReference type="Pfam" id="PF00013">
    <property type="entry name" value="KH_1"/>
    <property type="match status" value="2"/>
</dbReference>
<dbReference type="PANTHER" id="PTHR12460:SF0">
    <property type="entry name" value="CID DOMAIN-CONTAINING PROTEIN-RELATED"/>
    <property type="match status" value="1"/>
</dbReference>
<accession>A0A197JSE9</accession>